<dbReference type="Gene3D" id="3.30.379.10">
    <property type="entry name" value="Chitobiase/beta-hexosaminidase domain 2-like"/>
    <property type="match status" value="1"/>
</dbReference>
<reference evidence="5" key="1">
    <citation type="submission" date="2025-08" db="UniProtKB">
        <authorList>
            <consortium name="RefSeq"/>
        </authorList>
    </citation>
    <scope>IDENTIFICATION</scope>
</reference>
<dbReference type="PaxDb" id="121845-A0A3Q0ISX6"/>
<dbReference type="AlphaFoldDB" id="A0A3Q0ISX6"/>
<proteinExistence type="predicted"/>
<dbReference type="GeneID" id="103509179"/>
<evidence type="ECO:0000256" key="3">
    <source>
        <dbReference type="SAM" id="SignalP"/>
    </source>
</evidence>
<evidence type="ECO:0000256" key="1">
    <source>
        <dbReference type="ARBA" id="ARBA00022801"/>
    </source>
</evidence>
<dbReference type="InterPro" id="IPR029018">
    <property type="entry name" value="Hex-like_dom2"/>
</dbReference>
<protein>
    <submittedName>
        <fullName evidence="5">Chitooligosaccharidolytic beta-N-acetylglucosaminidase-like</fullName>
    </submittedName>
</protein>
<name>A0A3Q0ISX6_DIACI</name>
<feature type="region of interest" description="Disordered" evidence="2">
    <location>
        <begin position="46"/>
        <end position="74"/>
    </location>
</feature>
<evidence type="ECO:0000313" key="5">
    <source>
        <dbReference type="RefSeq" id="XP_026679366.1"/>
    </source>
</evidence>
<gene>
    <name evidence="5" type="primary">LOC103509179</name>
</gene>
<dbReference type="STRING" id="121845.A0A3Q0ISX6"/>
<evidence type="ECO:0000313" key="4">
    <source>
        <dbReference type="Proteomes" id="UP000079169"/>
    </source>
</evidence>
<keyword evidence="4" id="KW-1185">Reference proteome</keyword>
<feature type="compositionally biased region" description="Polar residues" evidence="2">
    <location>
        <begin position="46"/>
        <end position="64"/>
    </location>
</feature>
<sequence>MLSMKLLGVLVLAGICFALSQDTPISQGIPVSQDTLTSQEIPVSQDTLTSQDIPVSQQDSSTIKSSEDLTVENPDGPFRSDAFKPYWTWECKYNKCVKSKISTSNEHAPQSLGVCKLRCGEYRTLWPRPTGEIIIGDTLIPVNPLGVEIVATPNTARSLENGFDIVKEMENNFKAKMVKLFGNKFIIERREDTTKTLYISLNIAVNSLASEFNGDEAYEIRTQDSPNHVSHGHAFVKNE</sequence>
<feature type="signal peptide" evidence="3">
    <location>
        <begin position="1"/>
        <end position="20"/>
    </location>
</feature>
<dbReference type="RefSeq" id="XP_026679366.1">
    <property type="nucleotide sequence ID" value="XM_026823565.1"/>
</dbReference>
<keyword evidence="3" id="KW-0732">Signal</keyword>
<feature type="chain" id="PRO_5018252330" evidence="3">
    <location>
        <begin position="21"/>
        <end position="239"/>
    </location>
</feature>
<evidence type="ECO:0000256" key="2">
    <source>
        <dbReference type="SAM" id="MobiDB-lite"/>
    </source>
</evidence>
<dbReference type="Proteomes" id="UP000079169">
    <property type="component" value="Unplaced"/>
</dbReference>
<keyword evidence="1" id="KW-0378">Hydrolase</keyword>
<dbReference type="KEGG" id="dci:103509179"/>
<organism evidence="4 5">
    <name type="scientific">Diaphorina citri</name>
    <name type="common">Asian citrus psyllid</name>
    <dbReference type="NCBI Taxonomy" id="121845"/>
    <lineage>
        <taxon>Eukaryota</taxon>
        <taxon>Metazoa</taxon>
        <taxon>Ecdysozoa</taxon>
        <taxon>Arthropoda</taxon>
        <taxon>Hexapoda</taxon>
        <taxon>Insecta</taxon>
        <taxon>Pterygota</taxon>
        <taxon>Neoptera</taxon>
        <taxon>Paraneoptera</taxon>
        <taxon>Hemiptera</taxon>
        <taxon>Sternorrhyncha</taxon>
        <taxon>Psylloidea</taxon>
        <taxon>Psyllidae</taxon>
        <taxon>Diaphorininae</taxon>
        <taxon>Diaphorina</taxon>
    </lineage>
</organism>
<dbReference type="GO" id="GO:0016787">
    <property type="term" value="F:hydrolase activity"/>
    <property type="evidence" value="ECO:0007669"/>
    <property type="project" value="UniProtKB-KW"/>
</dbReference>
<accession>A0A3Q0ISX6</accession>